<feature type="compositionally biased region" description="Acidic residues" evidence="4">
    <location>
        <begin position="212"/>
        <end position="234"/>
    </location>
</feature>
<gene>
    <name evidence="6" type="primary">AlNc14C112G6432</name>
    <name evidence="6" type="ORF">ALNC14_072730</name>
</gene>
<feature type="compositionally biased region" description="Polar residues" evidence="4">
    <location>
        <begin position="245"/>
        <end position="268"/>
    </location>
</feature>
<evidence type="ECO:0000259" key="5">
    <source>
        <dbReference type="PROSITE" id="PS51366"/>
    </source>
</evidence>
<dbReference type="EMBL" id="FR824157">
    <property type="protein sequence ID" value="CCA21130.1"/>
    <property type="molecule type" value="Genomic_DNA"/>
</dbReference>
<reference evidence="6" key="2">
    <citation type="submission" date="2011-02" db="EMBL/GenBank/DDBJ databases">
        <authorList>
            <person name="MacLean D."/>
        </authorList>
    </citation>
    <scope>NUCLEOTIDE SEQUENCE</scope>
</reference>
<reference evidence="6" key="1">
    <citation type="journal article" date="2011" name="PLoS Biol.">
        <title>Gene gain and loss during evolution of obligate parasitism in the white rust pathogen of Arabidopsis thaliana.</title>
        <authorList>
            <person name="Kemen E."/>
            <person name="Gardiner A."/>
            <person name="Schultz-Larsen T."/>
            <person name="Kemen A.C."/>
            <person name="Balmuth A.L."/>
            <person name="Robert-Seilaniantz A."/>
            <person name="Bailey K."/>
            <person name="Holub E."/>
            <person name="Studholme D.J."/>
            <person name="Maclean D."/>
            <person name="Jones J.D."/>
        </authorList>
    </citation>
    <scope>NUCLEOTIDE SEQUENCE</scope>
</reference>
<feature type="compositionally biased region" description="Basic residues" evidence="4">
    <location>
        <begin position="1307"/>
        <end position="1318"/>
    </location>
</feature>
<dbReference type="SMART" id="SM00544">
    <property type="entry name" value="MA3"/>
    <property type="match status" value="1"/>
</dbReference>
<accession>F0WIN9</accession>
<dbReference type="InterPro" id="IPR003890">
    <property type="entry name" value="MIF4G-like_typ-3"/>
</dbReference>
<feature type="region of interest" description="Disordered" evidence="4">
    <location>
        <begin position="39"/>
        <end position="112"/>
    </location>
</feature>
<organism evidence="6">
    <name type="scientific">Albugo laibachii Nc14</name>
    <dbReference type="NCBI Taxonomy" id="890382"/>
    <lineage>
        <taxon>Eukaryota</taxon>
        <taxon>Sar</taxon>
        <taxon>Stramenopiles</taxon>
        <taxon>Oomycota</taxon>
        <taxon>Peronosporomycetes</taxon>
        <taxon>Albuginales</taxon>
        <taxon>Albuginaceae</taxon>
        <taxon>Albugo</taxon>
    </lineage>
</organism>
<dbReference type="GO" id="GO:0042274">
    <property type="term" value="P:ribosomal small subunit biogenesis"/>
    <property type="evidence" value="ECO:0007669"/>
    <property type="project" value="TreeGrafter"/>
</dbReference>
<feature type="region of interest" description="Disordered" evidence="4">
    <location>
        <begin position="1171"/>
        <end position="1196"/>
    </location>
</feature>
<evidence type="ECO:0000256" key="3">
    <source>
        <dbReference type="ARBA" id="ARBA00023242"/>
    </source>
</evidence>
<dbReference type="SUPFAM" id="SSF48371">
    <property type="entry name" value="ARM repeat"/>
    <property type="match status" value="1"/>
</dbReference>
<dbReference type="GO" id="GO:0005730">
    <property type="term" value="C:nucleolus"/>
    <property type="evidence" value="ECO:0007669"/>
    <property type="project" value="UniProtKB-SubCell"/>
</dbReference>
<dbReference type="PANTHER" id="PTHR18034:SF4">
    <property type="entry name" value="NUCLEOLAR MIF4G DOMAIN-CONTAINING PROTEIN 1"/>
    <property type="match status" value="1"/>
</dbReference>
<dbReference type="Pfam" id="PF02847">
    <property type="entry name" value="MA3"/>
    <property type="match status" value="1"/>
</dbReference>
<dbReference type="PANTHER" id="PTHR18034">
    <property type="entry name" value="CELL CYCLE CONTROL PROTEIN CWF22-RELATED"/>
    <property type="match status" value="1"/>
</dbReference>
<dbReference type="InterPro" id="IPR003891">
    <property type="entry name" value="Initiation_fac_eIF4g_MI"/>
</dbReference>
<dbReference type="InterPro" id="IPR016024">
    <property type="entry name" value="ARM-type_fold"/>
</dbReference>
<feature type="compositionally biased region" description="Basic and acidic residues" evidence="4">
    <location>
        <begin position="1181"/>
        <end position="1192"/>
    </location>
</feature>
<proteinExistence type="inferred from homology"/>
<protein>
    <submittedName>
        <fullName evidence="6">Uncharacterized protein AlNc14C112G6432</fullName>
    </submittedName>
</protein>
<name>F0WIN9_9STRA</name>
<sequence length="1325" mass="150363">MQLPSCKGGKGLMYQLSGRHTYLITEAFVPIRMERKTATIKHITSRKEKRKKLRNDKKQLHHKKRQRTHDTTIPKAEDVRQKSDKAASKPQVVKSISKSKVHQQHQQTSSEDAEILALEKKLGIGSSADSKKTRANFKRLQSEYAKDGLGEDFATFLQEIDHLSEVVKERKNPETRRRMDSEVLEMNEATRKELEMLQEEDADFLNGIDDLPTDEESDSESELEMISDQESDSELIERTKLMENTARNQRLGQISSVEEPTAQNPIQTDDSEGAETRTELEDEVTLEEDIYGRLVVKSTGGSKGGDAYLAPHLRREKRSTEGLDENRELMRKLNGQLNRISESNLESICMEFEKLYWSHPRSIVNQALLERILAMCCHEHQEMLPLIKVCTALIAGLYHTIGTEIGGFVMETIVLKLHKVVNSQSDPDTTDAQINKVPVNLLLHITMLYNLGVLSSKVIYDLFRHLLERFGVLEIELIFQLLKTCAQHLRSDDHDALKDMVQAVQEKSVAHLAASASPQAAKSDQEEHQRVRYLLDLISELSKTSRRSQKGKVNVELDLGSVRKCLGRIKSRAGSAHPPLCVGLDQLLNADQNGRWWIIGGTFAGHQRSEKAIDSIQVQTDHLWKLAEKHRMNTQVRKQIFVAIMGASDCIDAVERLLRLGLKSKQEREIVRVILHCCGQEKDFNPYYVILGVKLCESDPSFKFSFQLAFWDQFKQFHTTSNAKRRRLFNLASLLAGLLTARIDTGDRRSDQKKIEIGCLSLSCLKVIDFTQLQESHIYFLQTLFFKILTTSSAMYKLDQEGALQVFGRLLQSKKAQATIDGILIFAHQYFDANFLALEEDMVARQKLKESSRFVKQLLDRFSKAAATNAIRLLQYSSVLQVYLFLFTLKMVAHMEPVPLAAKADSIGTRRPAFDAKDPNLMLFITKQPPEIWYKDQCGRKGTFKVHVQRGDHICSFCHSFRSLQAQLMYENGKPVENQNILQAQSGNCLNAEGQSILSLRISQVSKNHQNQRFRVRISLPPCPAIKIGSPSVITSPMLILSKKNKRKESVDLPQMEAKKARPRDRFEETTAANILLPFKSDELDSWDDLSGSNWDIQEPFFKEHAQVDLMWANAAHNFLKRLQFTLPKKECGMKYECLICRDQYSDTPHHDTSCDLGLLLEPLDSNEDSCRPLSASGDTLDAKFPRDDDSRPQASLNAKYEHRIQNPSEVMDDSASRCALAKLSGFSAFSLPSNCPSFSCGLPDHLNSLGGDNTIPSNALLSITPSLSKEISPEITEFMQERPDSKEGLKLDANILCSLSEQQRRKGDKTRHKKLHSHWPLQHM</sequence>
<keyword evidence="3" id="KW-0539">Nucleus</keyword>
<feature type="region of interest" description="Disordered" evidence="4">
    <location>
        <begin position="1302"/>
        <end position="1325"/>
    </location>
</feature>
<dbReference type="Gene3D" id="1.25.40.180">
    <property type="match status" value="1"/>
</dbReference>
<evidence type="ECO:0000313" key="6">
    <source>
        <dbReference type="EMBL" id="CCA21130.1"/>
    </source>
</evidence>
<evidence type="ECO:0000256" key="4">
    <source>
        <dbReference type="SAM" id="MobiDB-lite"/>
    </source>
</evidence>
<dbReference type="PROSITE" id="PS51366">
    <property type="entry name" value="MI"/>
    <property type="match status" value="1"/>
</dbReference>
<dbReference type="InterPro" id="IPR050781">
    <property type="entry name" value="CWC22_splicing_factor"/>
</dbReference>
<comment type="subcellular location">
    <subcellularLocation>
        <location evidence="1">Nucleus</location>
        <location evidence="1">Nucleolus</location>
    </subcellularLocation>
</comment>
<evidence type="ECO:0000256" key="1">
    <source>
        <dbReference type="ARBA" id="ARBA00004604"/>
    </source>
</evidence>
<feature type="domain" description="MI" evidence="5">
    <location>
        <begin position="635"/>
        <end position="754"/>
    </location>
</feature>
<feature type="region of interest" description="Disordered" evidence="4">
    <location>
        <begin position="212"/>
        <end position="283"/>
    </location>
</feature>
<feature type="compositionally biased region" description="Basic residues" evidence="4">
    <location>
        <begin position="43"/>
        <end position="67"/>
    </location>
</feature>
<evidence type="ECO:0000256" key="2">
    <source>
        <dbReference type="ARBA" id="ARBA00006856"/>
    </source>
</evidence>
<comment type="similarity">
    <text evidence="2">Belongs to the CWC22 family.</text>
</comment>
<dbReference type="Pfam" id="PF02854">
    <property type="entry name" value="MIF4G"/>
    <property type="match status" value="1"/>
</dbReference>
<dbReference type="GO" id="GO:0003723">
    <property type="term" value="F:RNA binding"/>
    <property type="evidence" value="ECO:0007669"/>
    <property type="project" value="InterPro"/>
</dbReference>
<dbReference type="SMART" id="SM00543">
    <property type="entry name" value="MIF4G"/>
    <property type="match status" value="1"/>
</dbReference>
<feature type="compositionally biased region" description="Basic and acidic residues" evidence="4">
    <location>
        <begin position="68"/>
        <end position="87"/>
    </location>
</feature>
<dbReference type="HOGENOM" id="CLU_259550_0_0_1"/>